<evidence type="ECO:0000259" key="4">
    <source>
        <dbReference type="SMART" id="SM00822"/>
    </source>
</evidence>
<evidence type="ECO:0000256" key="1">
    <source>
        <dbReference type="ARBA" id="ARBA00006484"/>
    </source>
</evidence>
<dbReference type="InterPro" id="IPR002347">
    <property type="entry name" value="SDR_fam"/>
</dbReference>
<comment type="caution">
    <text evidence="5">The sequence shown here is derived from an EMBL/GenBank/DDBJ whole genome shotgun (WGS) entry which is preliminary data.</text>
</comment>
<dbReference type="InterPro" id="IPR020904">
    <property type="entry name" value="Sc_DH/Rdtase_CS"/>
</dbReference>
<evidence type="ECO:0000313" key="5">
    <source>
        <dbReference type="EMBL" id="MFK2899757.1"/>
    </source>
</evidence>
<evidence type="ECO:0000256" key="3">
    <source>
        <dbReference type="RuleBase" id="RU000363"/>
    </source>
</evidence>
<dbReference type="PRINTS" id="PR00080">
    <property type="entry name" value="SDRFAMILY"/>
</dbReference>
<dbReference type="InterPro" id="IPR057326">
    <property type="entry name" value="KR_dom"/>
</dbReference>
<gene>
    <name evidence="5" type="ORF">ISP15_05360</name>
</gene>
<accession>A0ABW8JF90</accession>
<dbReference type="SMART" id="SM00822">
    <property type="entry name" value="PKS_KR"/>
    <property type="match status" value="1"/>
</dbReference>
<evidence type="ECO:0000256" key="2">
    <source>
        <dbReference type="ARBA" id="ARBA00023002"/>
    </source>
</evidence>
<dbReference type="InterPro" id="IPR036291">
    <property type="entry name" value="NAD(P)-bd_dom_sf"/>
</dbReference>
<dbReference type="PANTHER" id="PTHR45024:SF2">
    <property type="entry name" value="SCP2 DOMAIN-CONTAINING PROTEIN"/>
    <property type="match status" value="1"/>
</dbReference>
<keyword evidence="2" id="KW-0560">Oxidoreductase</keyword>
<dbReference type="InterPro" id="IPR051687">
    <property type="entry name" value="Peroxisomal_Beta-Oxidation"/>
</dbReference>
<dbReference type="PANTHER" id="PTHR45024">
    <property type="entry name" value="DEHYDROGENASES, SHORT CHAIN"/>
    <property type="match status" value="1"/>
</dbReference>
<dbReference type="SUPFAM" id="SSF51735">
    <property type="entry name" value="NAD(P)-binding Rossmann-fold domains"/>
    <property type="match status" value="1"/>
</dbReference>
<dbReference type="Pfam" id="PF00106">
    <property type="entry name" value="adh_short"/>
    <property type="match status" value="1"/>
</dbReference>
<dbReference type="PRINTS" id="PR00081">
    <property type="entry name" value="GDHRDH"/>
</dbReference>
<protein>
    <submittedName>
        <fullName evidence="5">SDR family NAD(P)-dependent oxidoreductase</fullName>
    </submittedName>
</protein>
<reference evidence="5 6" key="1">
    <citation type="submission" date="2020-10" db="EMBL/GenBank/DDBJ databases">
        <title>Phylogeny of dyella-like bacteria.</title>
        <authorList>
            <person name="Fu J."/>
        </authorList>
    </citation>
    <scope>NUCLEOTIDE SEQUENCE [LARGE SCALE GENOMIC DNA]</scope>
    <source>
        <strain evidence="5 6">JP1</strain>
    </source>
</reference>
<keyword evidence="6" id="KW-1185">Reference proteome</keyword>
<dbReference type="Gene3D" id="3.40.50.720">
    <property type="entry name" value="NAD(P)-binding Rossmann-like Domain"/>
    <property type="match status" value="1"/>
</dbReference>
<evidence type="ECO:0000313" key="6">
    <source>
        <dbReference type="Proteomes" id="UP001620461"/>
    </source>
</evidence>
<dbReference type="Proteomes" id="UP001620461">
    <property type="component" value="Unassembled WGS sequence"/>
</dbReference>
<name>A0ABW8JF90_9GAMM</name>
<feature type="domain" description="Ketoreductase" evidence="4">
    <location>
        <begin position="8"/>
        <end position="186"/>
    </location>
</feature>
<dbReference type="PROSITE" id="PS00061">
    <property type="entry name" value="ADH_SHORT"/>
    <property type="match status" value="1"/>
</dbReference>
<sequence length="297" mass="31439">MVIDLKGRVAIVTGAGAGLGRCHALLLAQHGAQVVVNDLGDGAESVANEINDAGGTARAARGSVSDLAFVQQMVESTLTNWGRIDILVNNAGILRDKSFAKMSLDDFRLVIEVHLMGAANCTKAVWETMRAQGYGRIVMTTSSSGLYGNFGQANYAAAKMGLVGLMQTLALEGVKYDIRVNCIAPTAATQMMEDILPQAQLAMLRPELVSPAVLALVSEHAPTRAIVCAGGGGFELANITLTQGVYLPQQPASADDLLAQWAKVTDRQGEFVPAQGFDQSRHELKKAGFFMTETTAT</sequence>
<proteinExistence type="inferred from homology"/>
<organism evidence="5 6">
    <name type="scientific">Dyella jejuensis</name>
    <dbReference type="NCBI Taxonomy" id="1432009"/>
    <lineage>
        <taxon>Bacteria</taxon>
        <taxon>Pseudomonadati</taxon>
        <taxon>Pseudomonadota</taxon>
        <taxon>Gammaproteobacteria</taxon>
        <taxon>Lysobacterales</taxon>
        <taxon>Rhodanobacteraceae</taxon>
        <taxon>Dyella</taxon>
    </lineage>
</organism>
<comment type="similarity">
    <text evidence="1 3">Belongs to the short-chain dehydrogenases/reductases (SDR) family.</text>
</comment>
<dbReference type="EMBL" id="JADIKJ010000004">
    <property type="protein sequence ID" value="MFK2899757.1"/>
    <property type="molecule type" value="Genomic_DNA"/>
</dbReference>